<dbReference type="InterPro" id="IPR049428">
    <property type="entry name" value="RecA-like_N"/>
</dbReference>
<dbReference type="GO" id="GO:0006281">
    <property type="term" value="P:DNA repair"/>
    <property type="evidence" value="ECO:0007669"/>
    <property type="project" value="InterPro"/>
</dbReference>
<evidence type="ECO:0000256" key="7">
    <source>
        <dbReference type="SAM" id="MobiDB-lite"/>
    </source>
</evidence>
<dbReference type="SUPFAM" id="SSF54752">
    <property type="entry name" value="RecA protein, C-terminal domain"/>
    <property type="match status" value="1"/>
</dbReference>
<dbReference type="PANTHER" id="PTHR45900">
    <property type="entry name" value="RECA"/>
    <property type="match status" value="1"/>
</dbReference>
<dbReference type="InterPro" id="IPR027417">
    <property type="entry name" value="P-loop_NTPase"/>
</dbReference>
<keyword evidence="3 6" id="KW-0067">ATP-binding</keyword>
<keyword evidence="5" id="KW-0233">DNA recombination</keyword>
<keyword evidence="4" id="KW-0238">DNA-binding</keyword>
<reference evidence="10" key="1">
    <citation type="journal article" date="2020" name="bioRxiv">
        <title>Comparative genomics of Chlamydomonas.</title>
        <authorList>
            <person name="Craig R.J."/>
            <person name="Hasan A.R."/>
            <person name="Ness R.W."/>
            <person name="Keightley P.D."/>
        </authorList>
    </citation>
    <scope>NUCLEOTIDE SEQUENCE</scope>
    <source>
        <strain evidence="10">CCAP 11/70</strain>
    </source>
</reference>
<name>A0A835XS71_9CHLO</name>
<evidence type="ECO:0000256" key="4">
    <source>
        <dbReference type="ARBA" id="ARBA00023125"/>
    </source>
</evidence>
<comment type="similarity">
    <text evidence="1 6">Belongs to the RecA family.</text>
</comment>
<sequence length="281" mass="30582">MHAVAEVQRLGGNCAYIDVEHAFDRVYAERLGIDVASLWYAQPMTGEEALEVMDELCRSSAFDLVVIDSVAALVPRAELEGDIGNMQIGMQARLLSQGLRKLAGSASKSGTTLFFINQLRNKIGVMFGNPETTSGGNALKYYSSVRIDIRRKEAITTGDKAIGNRVRAKVVKNKIASPHKEAIFDIYFGRGIDFHGGLLDTAERLGVVARKGAWYYMGDARLGQGRDKVLMALREDPEKTKVIEDAVRDTLARDPDAALDDVTDGDESGPAATVGLDDLDD</sequence>
<dbReference type="InterPro" id="IPR013765">
    <property type="entry name" value="DNA_recomb/repair_RecA"/>
</dbReference>
<dbReference type="CDD" id="cd00983">
    <property type="entry name" value="RecA"/>
    <property type="match status" value="1"/>
</dbReference>
<dbReference type="InterPro" id="IPR020588">
    <property type="entry name" value="RecA_ATP-bd"/>
</dbReference>
<dbReference type="EMBL" id="JAEHOE010000064">
    <property type="protein sequence ID" value="KAG2490217.1"/>
    <property type="molecule type" value="Genomic_DNA"/>
</dbReference>
<evidence type="ECO:0000256" key="3">
    <source>
        <dbReference type="ARBA" id="ARBA00022840"/>
    </source>
</evidence>
<protein>
    <recommendedName>
        <fullName evidence="12">Recombinase A</fullName>
    </recommendedName>
</protein>
<dbReference type="PANTHER" id="PTHR45900:SF1">
    <property type="entry name" value="MITOCHONDRIAL DNA REPAIR PROTEIN RECA HOMOLOG-RELATED"/>
    <property type="match status" value="1"/>
</dbReference>
<dbReference type="GO" id="GO:0003697">
    <property type="term" value="F:single-stranded DNA binding"/>
    <property type="evidence" value="ECO:0007669"/>
    <property type="project" value="InterPro"/>
</dbReference>
<dbReference type="AlphaFoldDB" id="A0A835XS71"/>
<dbReference type="PRINTS" id="PR00142">
    <property type="entry name" value="RECA"/>
</dbReference>
<dbReference type="PROSITE" id="PS50163">
    <property type="entry name" value="RECA_3"/>
    <property type="match status" value="1"/>
</dbReference>
<dbReference type="InterPro" id="IPR020587">
    <property type="entry name" value="RecA_monomer-monomer_interface"/>
</dbReference>
<dbReference type="NCBIfam" id="TIGR02012">
    <property type="entry name" value="tigrfam_recA"/>
    <property type="match status" value="1"/>
</dbReference>
<dbReference type="Pfam" id="PF21096">
    <property type="entry name" value="RecA_C"/>
    <property type="match status" value="1"/>
</dbReference>
<feature type="domain" description="RecA family profile 2" evidence="9">
    <location>
        <begin position="124"/>
        <end position="193"/>
    </location>
</feature>
<evidence type="ECO:0000256" key="6">
    <source>
        <dbReference type="RuleBase" id="RU003422"/>
    </source>
</evidence>
<feature type="compositionally biased region" description="Acidic residues" evidence="7">
    <location>
        <begin position="257"/>
        <end position="267"/>
    </location>
</feature>
<accession>A0A835XS71</accession>
<keyword evidence="2 6" id="KW-0547">Nucleotide-binding</keyword>
<keyword evidence="11" id="KW-1185">Reference proteome</keyword>
<evidence type="ECO:0000259" key="8">
    <source>
        <dbReference type="PROSITE" id="PS50162"/>
    </source>
</evidence>
<evidence type="ECO:0000256" key="1">
    <source>
        <dbReference type="ARBA" id="ARBA00009391"/>
    </source>
</evidence>
<dbReference type="Gene3D" id="3.40.50.300">
    <property type="entry name" value="P-loop containing nucleotide triphosphate hydrolases"/>
    <property type="match status" value="1"/>
</dbReference>
<dbReference type="InterPro" id="IPR023400">
    <property type="entry name" value="RecA_C_sf"/>
</dbReference>
<dbReference type="GO" id="GO:0005524">
    <property type="term" value="F:ATP binding"/>
    <property type="evidence" value="ECO:0007669"/>
    <property type="project" value="UniProtKB-KW"/>
</dbReference>
<organism evidence="10 11">
    <name type="scientific">Edaphochlamys debaryana</name>
    <dbReference type="NCBI Taxonomy" id="47281"/>
    <lineage>
        <taxon>Eukaryota</taxon>
        <taxon>Viridiplantae</taxon>
        <taxon>Chlorophyta</taxon>
        <taxon>core chlorophytes</taxon>
        <taxon>Chlorophyceae</taxon>
        <taxon>CS clade</taxon>
        <taxon>Chlamydomonadales</taxon>
        <taxon>Chlamydomonadales incertae sedis</taxon>
        <taxon>Edaphochlamys</taxon>
    </lineage>
</organism>
<dbReference type="SUPFAM" id="SSF52540">
    <property type="entry name" value="P-loop containing nucleoside triphosphate hydrolases"/>
    <property type="match status" value="1"/>
</dbReference>
<evidence type="ECO:0000259" key="9">
    <source>
        <dbReference type="PROSITE" id="PS50163"/>
    </source>
</evidence>
<dbReference type="Proteomes" id="UP000612055">
    <property type="component" value="Unassembled WGS sequence"/>
</dbReference>
<dbReference type="PROSITE" id="PS50162">
    <property type="entry name" value="RECA_2"/>
    <property type="match status" value="1"/>
</dbReference>
<gene>
    <name evidence="10" type="ORF">HYH03_011342</name>
</gene>
<proteinExistence type="inferred from homology"/>
<dbReference type="OrthoDB" id="5957327at2759"/>
<dbReference type="GO" id="GO:0140664">
    <property type="term" value="F:ATP-dependent DNA damage sensor activity"/>
    <property type="evidence" value="ECO:0007669"/>
    <property type="project" value="InterPro"/>
</dbReference>
<evidence type="ECO:0000256" key="5">
    <source>
        <dbReference type="ARBA" id="ARBA00023172"/>
    </source>
</evidence>
<evidence type="ECO:0000256" key="2">
    <source>
        <dbReference type="ARBA" id="ARBA00022741"/>
    </source>
</evidence>
<evidence type="ECO:0000313" key="10">
    <source>
        <dbReference type="EMBL" id="KAG2490217.1"/>
    </source>
</evidence>
<feature type="domain" description="RecA family profile 1" evidence="8">
    <location>
        <begin position="1"/>
        <end position="119"/>
    </location>
</feature>
<dbReference type="GO" id="GO:0006310">
    <property type="term" value="P:DNA recombination"/>
    <property type="evidence" value="ECO:0007669"/>
    <property type="project" value="UniProtKB-KW"/>
</dbReference>
<evidence type="ECO:0000313" key="11">
    <source>
        <dbReference type="Proteomes" id="UP000612055"/>
    </source>
</evidence>
<dbReference type="Pfam" id="PF00154">
    <property type="entry name" value="RecA_N"/>
    <property type="match status" value="1"/>
</dbReference>
<comment type="caution">
    <text evidence="10">The sequence shown here is derived from an EMBL/GenBank/DDBJ whole genome shotgun (WGS) entry which is preliminary data.</text>
</comment>
<dbReference type="InterPro" id="IPR049261">
    <property type="entry name" value="RecA-like_C"/>
</dbReference>
<evidence type="ECO:0008006" key="12">
    <source>
        <dbReference type="Google" id="ProtNLM"/>
    </source>
</evidence>
<feature type="region of interest" description="Disordered" evidence="7">
    <location>
        <begin position="254"/>
        <end position="281"/>
    </location>
</feature>